<accession>A0A1C5JHQ0</accession>
<proteinExistence type="predicted"/>
<evidence type="ECO:0000313" key="6">
    <source>
        <dbReference type="Proteomes" id="UP000198217"/>
    </source>
</evidence>
<dbReference type="InterPro" id="IPR036388">
    <property type="entry name" value="WH-like_DNA-bd_sf"/>
</dbReference>
<gene>
    <name evidence="5" type="ORF">GA0070609_4478</name>
</gene>
<dbReference type="PANTHER" id="PTHR43132">
    <property type="entry name" value="ARSENICAL RESISTANCE OPERON REPRESSOR ARSR-RELATED"/>
    <property type="match status" value="1"/>
</dbReference>
<protein>
    <recommendedName>
        <fullName evidence="4">HTH arsR-type domain-containing protein</fullName>
    </recommendedName>
</protein>
<keyword evidence="1" id="KW-0805">Transcription regulation</keyword>
<evidence type="ECO:0000256" key="3">
    <source>
        <dbReference type="ARBA" id="ARBA00023163"/>
    </source>
</evidence>
<dbReference type="SMART" id="SM00418">
    <property type="entry name" value="HTH_ARSR"/>
    <property type="match status" value="1"/>
</dbReference>
<dbReference type="GO" id="GO:0003677">
    <property type="term" value="F:DNA binding"/>
    <property type="evidence" value="ECO:0007669"/>
    <property type="project" value="UniProtKB-KW"/>
</dbReference>
<sequence>MLTLHLNASDLSRTVVRSAPSVLLELAAAGQRVFRPDAPAHLAAWRARTRAALRPGMRPLLDLCRLPHWLPDFLTPTNHATDAAAALDEVAATPTATLGAELRPRIEAGDLPPRVAPLAAGDPVARQRLRAAMGAFHAVAVGPYWPTIVAAVHADRAARGHTMVDVGIDRVLRDLSPYLHWAPSGATYRLSYECAFGTDLDVVPDGRGVTLVPSYLLPQPCVLDDPDGPLVLAYPIRPTRRELTTGQPLADLLGRTRAAVLGAIVGGPSTSQVARTVGISVASASQHTTTLRSAGLITTHRAGSAVRHALTPLGEHLLRAARAAQVGDGRPAAAVTRR</sequence>
<dbReference type="InterPro" id="IPR001845">
    <property type="entry name" value="HTH_ArsR_DNA-bd_dom"/>
</dbReference>
<evidence type="ECO:0000256" key="1">
    <source>
        <dbReference type="ARBA" id="ARBA00023015"/>
    </source>
</evidence>
<keyword evidence="6" id="KW-1185">Reference proteome</keyword>
<organism evidence="5 6">
    <name type="scientific">Micromonospora echinaurantiaca</name>
    <dbReference type="NCBI Taxonomy" id="47857"/>
    <lineage>
        <taxon>Bacteria</taxon>
        <taxon>Bacillati</taxon>
        <taxon>Actinomycetota</taxon>
        <taxon>Actinomycetes</taxon>
        <taxon>Micromonosporales</taxon>
        <taxon>Micromonosporaceae</taxon>
        <taxon>Micromonospora</taxon>
    </lineage>
</organism>
<name>A0A1C5JHQ0_9ACTN</name>
<keyword evidence="3" id="KW-0804">Transcription</keyword>
<dbReference type="CDD" id="cd00090">
    <property type="entry name" value="HTH_ARSR"/>
    <property type="match status" value="1"/>
</dbReference>
<dbReference type="GO" id="GO:0003700">
    <property type="term" value="F:DNA-binding transcription factor activity"/>
    <property type="evidence" value="ECO:0007669"/>
    <property type="project" value="InterPro"/>
</dbReference>
<reference evidence="5 6" key="1">
    <citation type="submission" date="2016-06" db="EMBL/GenBank/DDBJ databases">
        <authorList>
            <person name="Kjaerup R.B."/>
            <person name="Dalgaard T.S."/>
            <person name="Juul-Madsen H.R."/>
        </authorList>
    </citation>
    <scope>NUCLEOTIDE SEQUENCE [LARGE SCALE GENOMIC DNA]</scope>
    <source>
        <strain evidence="5 6">DSM 43904</strain>
    </source>
</reference>
<dbReference type="InterPro" id="IPR011991">
    <property type="entry name" value="ArsR-like_HTH"/>
</dbReference>
<evidence type="ECO:0000313" key="5">
    <source>
        <dbReference type="EMBL" id="SCG70082.1"/>
    </source>
</evidence>
<dbReference type="SUPFAM" id="SSF46785">
    <property type="entry name" value="Winged helix' DNA-binding domain"/>
    <property type="match status" value="1"/>
</dbReference>
<dbReference type="PANTHER" id="PTHR43132:SF8">
    <property type="entry name" value="HTH-TYPE TRANSCRIPTIONAL REGULATOR KMTR"/>
    <property type="match status" value="1"/>
</dbReference>
<dbReference type="AlphaFoldDB" id="A0A1C5JHQ0"/>
<dbReference type="RefSeq" id="WP_088995535.1">
    <property type="nucleotide sequence ID" value="NZ_LT607750.1"/>
</dbReference>
<evidence type="ECO:0000259" key="4">
    <source>
        <dbReference type="SMART" id="SM00418"/>
    </source>
</evidence>
<dbReference type="InterPro" id="IPR036390">
    <property type="entry name" value="WH_DNA-bd_sf"/>
</dbReference>
<dbReference type="EMBL" id="LT607750">
    <property type="protein sequence ID" value="SCG70082.1"/>
    <property type="molecule type" value="Genomic_DNA"/>
</dbReference>
<evidence type="ECO:0000256" key="2">
    <source>
        <dbReference type="ARBA" id="ARBA00023125"/>
    </source>
</evidence>
<dbReference type="Gene3D" id="1.10.10.10">
    <property type="entry name" value="Winged helix-like DNA-binding domain superfamily/Winged helix DNA-binding domain"/>
    <property type="match status" value="1"/>
</dbReference>
<feature type="domain" description="HTH arsR-type" evidence="4">
    <location>
        <begin position="251"/>
        <end position="326"/>
    </location>
</feature>
<dbReference type="InterPro" id="IPR051011">
    <property type="entry name" value="Metal_resp_trans_reg"/>
</dbReference>
<keyword evidence="2" id="KW-0238">DNA-binding</keyword>
<dbReference type="Proteomes" id="UP000198217">
    <property type="component" value="Chromosome I"/>
</dbReference>